<dbReference type="AlphaFoldDB" id="A0A3S5ADU5"/>
<evidence type="ECO:0000256" key="1">
    <source>
        <dbReference type="SAM" id="MobiDB-lite"/>
    </source>
</evidence>
<organism evidence="2 3">
    <name type="scientific">Protopolystoma xenopodis</name>
    <dbReference type="NCBI Taxonomy" id="117903"/>
    <lineage>
        <taxon>Eukaryota</taxon>
        <taxon>Metazoa</taxon>
        <taxon>Spiralia</taxon>
        <taxon>Lophotrochozoa</taxon>
        <taxon>Platyhelminthes</taxon>
        <taxon>Monogenea</taxon>
        <taxon>Polyopisthocotylea</taxon>
        <taxon>Polystomatidea</taxon>
        <taxon>Polystomatidae</taxon>
        <taxon>Protopolystoma</taxon>
    </lineage>
</organism>
<name>A0A3S5ADU5_9PLAT</name>
<reference evidence="2" key="1">
    <citation type="submission" date="2018-11" db="EMBL/GenBank/DDBJ databases">
        <authorList>
            <consortium name="Pathogen Informatics"/>
        </authorList>
    </citation>
    <scope>NUCLEOTIDE SEQUENCE</scope>
</reference>
<dbReference type="Proteomes" id="UP000784294">
    <property type="component" value="Unassembled WGS sequence"/>
</dbReference>
<comment type="caution">
    <text evidence="2">The sequence shown here is derived from an EMBL/GenBank/DDBJ whole genome shotgun (WGS) entry which is preliminary data.</text>
</comment>
<feature type="region of interest" description="Disordered" evidence="1">
    <location>
        <begin position="20"/>
        <end position="67"/>
    </location>
</feature>
<feature type="compositionally biased region" description="Polar residues" evidence="1">
    <location>
        <begin position="21"/>
        <end position="39"/>
    </location>
</feature>
<accession>A0A3S5ADU5</accession>
<dbReference type="EMBL" id="CAAALY010247611">
    <property type="protein sequence ID" value="VEL34414.1"/>
    <property type="molecule type" value="Genomic_DNA"/>
</dbReference>
<evidence type="ECO:0000313" key="3">
    <source>
        <dbReference type="Proteomes" id="UP000784294"/>
    </source>
</evidence>
<sequence>MSVLDLALLLPKAYSKRRSPRYTTSSLLNIDAAGQSTGPEQHLSRRTEGQPVETGLQRPNKAETERPSSALLLAKFSSDAHLLLTMDERATAKLWLAPLWRLLRVGHLRHTAQSGRVSPFCD</sequence>
<protein>
    <submittedName>
        <fullName evidence="2">Uncharacterized protein</fullName>
    </submittedName>
</protein>
<gene>
    <name evidence="2" type="ORF">PXEA_LOCUS27854</name>
</gene>
<keyword evidence="3" id="KW-1185">Reference proteome</keyword>
<evidence type="ECO:0000313" key="2">
    <source>
        <dbReference type="EMBL" id="VEL34414.1"/>
    </source>
</evidence>
<proteinExistence type="predicted"/>